<dbReference type="Proteomes" id="UP000288805">
    <property type="component" value="Unassembled WGS sequence"/>
</dbReference>
<feature type="domain" description="SWIM-type" evidence="6">
    <location>
        <begin position="630"/>
        <end position="671"/>
    </location>
</feature>
<dbReference type="InterPro" id="IPR018289">
    <property type="entry name" value="MULE_transposase_dom"/>
</dbReference>
<dbReference type="Pfam" id="PF03108">
    <property type="entry name" value="DBD_Tnp_Mut"/>
    <property type="match status" value="1"/>
</dbReference>
<dbReference type="AlphaFoldDB" id="A0A438HJ03"/>
<dbReference type="PROSITE" id="PS50966">
    <property type="entry name" value="ZF_SWIM"/>
    <property type="match status" value="1"/>
</dbReference>
<evidence type="ECO:0000256" key="5">
    <source>
        <dbReference type="SAM" id="MobiDB-lite"/>
    </source>
</evidence>
<keyword evidence="2 4" id="KW-0863">Zinc-finger</keyword>
<evidence type="ECO:0000259" key="6">
    <source>
        <dbReference type="PROSITE" id="PS50966"/>
    </source>
</evidence>
<dbReference type="PANTHER" id="PTHR31973">
    <property type="entry name" value="POLYPROTEIN, PUTATIVE-RELATED"/>
    <property type="match status" value="1"/>
</dbReference>
<evidence type="ECO:0000256" key="2">
    <source>
        <dbReference type="ARBA" id="ARBA00022771"/>
    </source>
</evidence>
<dbReference type="InterPro" id="IPR006564">
    <property type="entry name" value="Znf_PMZ"/>
</dbReference>
<evidence type="ECO:0000256" key="4">
    <source>
        <dbReference type="PROSITE-ProRule" id="PRU00325"/>
    </source>
</evidence>
<dbReference type="GO" id="GO:0008270">
    <property type="term" value="F:zinc ion binding"/>
    <property type="evidence" value="ECO:0007669"/>
    <property type="project" value="UniProtKB-KW"/>
</dbReference>
<evidence type="ECO:0000256" key="1">
    <source>
        <dbReference type="ARBA" id="ARBA00022723"/>
    </source>
</evidence>
<keyword evidence="1" id="KW-0479">Metal-binding</keyword>
<dbReference type="Pfam" id="PF04434">
    <property type="entry name" value="SWIM"/>
    <property type="match status" value="1"/>
</dbReference>
<dbReference type="KEGG" id="vvi:104880261"/>
<organism evidence="7 8">
    <name type="scientific">Vitis vinifera</name>
    <name type="common">Grape</name>
    <dbReference type="NCBI Taxonomy" id="29760"/>
    <lineage>
        <taxon>Eukaryota</taxon>
        <taxon>Viridiplantae</taxon>
        <taxon>Streptophyta</taxon>
        <taxon>Embryophyta</taxon>
        <taxon>Tracheophyta</taxon>
        <taxon>Spermatophyta</taxon>
        <taxon>Magnoliopsida</taxon>
        <taxon>eudicotyledons</taxon>
        <taxon>Gunneridae</taxon>
        <taxon>Pentapetalae</taxon>
        <taxon>rosids</taxon>
        <taxon>Vitales</taxon>
        <taxon>Vitaceae</taxon>
        <taxon>Viteae</taxon>
        <taxon>Vitis</taxon>
    </lineage>
</organism>
<keyword evidence="3" id="KW-0862">Zinc</keyword>
<protein>
    <recommendedName>
        <fullName evidence="6">SWIM-type domain-containing protein</fullName>
    </recommendedName>
</protein>
<evidence type="ECO:0000313" key="7">
    <source>
        <dbReference type="EMBL" id="RVW84408.1"/>
    </source>
</evidence>
<dbReference type="InterPro" id="IPR007527">
    <property type="entry name" value="Znf_SWIM"/>
</dbReference>
<dbReference type="SMART" id="SM00575">
    <property type="entry name" value="ZnF_PMZ"/>
    <property type="match status" value="1"/>
</dbReference>
<reference evidence="7 8" key="1">
    <citation type="journal article" date="2018" name="PLoS Genet.">
        <title>Population sequencing reveals clonal diversity and ancestral inbreeding in the grapevine cultivar Chardonnay.</title>
        <authorList>
            <person name="Roach M.J."/>
            <person name="Johnson D.L."/>
            <person name="Bohlmann J."/>
            <person name="van Vuuren H.J."/>
            <person name="Jones S.J."/>
            <person name="Pretorius I.S."/>
            <person name="Schmidt S.A."/>
            <person name="Borneman A.R."/>
        </authorList>
    </citation>
    <scope>NUCLEOTIDE SEQUENCE [LARGE SCALE GENOMIC DNA]</scope>
    <source>
        <strain evidence="8">cv. Chardonnay</strain>
        <tissue evidence="7">Leaf</tissue>
    </source>
</reference>
<evidence type="ECO:0000313" key="8">
    <source>
        <dbReference type="Proteomes" id="UP000288805"/>
    </source>
</evidence>
<gene>
    <name evidence="7" type="ORF">CK203_040654</name>
</gene>
<dbReference type="EMBL" id="QGNW01000216">
    <property type="protein sequence ID" value="RVW84408.1"/>
    <property type="molecule type" value="Genomic_DNA"/>
</dbReference>
<proteinExistence type="predicted"/>
<evidence type="ECO:0000256" key="3">
    <source>
        <dbReference type="ARBA" id="ARBA00022833"/>
    </source>
</evidence>
<dbReference type="Pfam" id="PF10551">
    <property type="entry name" value="MULE"/>
    <property type="match status" value="1"/>
</dbReference>
<comment type="caution">
    <text evidence="7">The sequence shown here is derived from an EMBL/GenBank/DDBJ whole genome shotgun (WGS) entry which is preliminary data.</text>
</comment>
<feature type="region of interest" description="Disordered" evidence="5">
    <location>
        <begin position="714"/>
        <end position="735"/>
    </location>
</feature>
<dbReference type="PANTHER" id="PTHR31973:SF157">
    <property type="entry name" value="SWIM-TYPE DOMAIN-CONTAINING PROTEIN"/>
    <property type="match status" value="1"/>
</dbReference>
<accession>A0A438HJ03</accession>
<sequence>MESSRSIYCYLYFGGEIENGFNGSIDYKGGCTSGIIVNQGTSHAEFVLKACTKLQIDPSGLSFKYTLKFDPSVLLPLDDDDAVNSMVLFSDGFSRVYIVRACTEVEQGVADGQGTPANVESHPVLRACREETELGVVDGQSTLVNVENHSASTPSSSQGMNDDYTIQKHGLASRCTKFEADPPASSTSENAILGSGQSFANADEFRNALYLMSLAGRFRYKFKRNCPRYVSVCCAVDGCTWKIAACGVKGTKMMRVYTFQNNHNHSIHEDSSPLPTVRLCKLAVLTNDVIKATPDCMPRQICKDFERQHGIRMTYGQAWQYREKVKERIFGLSDNSYKLLPWLCAQLTKSNPGTIAEWTSSDEGNFMQLFVAYGACVHGFLTGCRPIISIDSSELGGLHKGTLLSASAYDGDDNMFLIAYAIVSSKTYDDWLWFFQKLKQLVGKMEVVIISDMHLDIVRSVAEVFGVENHIYCYQHLKESFSCQLTKKNTKGRKGKEDALMFLDAIAYTRLQIDYIRAMENLRRYSANLAKWIEDSGPEHWALSKFSKKRWDKMNTNLAGLFDDLINEDQHHSIFNFVVKHMEKLASLLIECKAATQSWKRFISPKIEDKVLLNIAKAEAFTVIPYTDTFKVKTRDRSHCVDLKQHTCTCSAWQMLGIPCEHACAVIQMMNQDVYGFVEEWFHLPKQEMIYSGILHPLDFDNMPTVDSDGNVKDQNGVTYASLDPPTMKRRIGRPPHQRNKFQFREKGTVFCSHCNGAGHNCTTCKNPTT</sequence>
<dbReference type="InterPro" id="IPR004332">
    <property type="entry name" value="Transposase_MuDR"/>
</dbReference>
<name>A0A438HJ03_VITVI</name>